<dbReference type="EMBL" id="BDFD01000014">
    <property type="protein sequence ID" value="GAV20707.1"/>
    <property type="molecule type" value="Genomic_DNA"/>
</dbReference>
<sequence>MDIVMPELGGIDAAQLMREINPNAKIIFATGYDLNESIEEGVDQHEEIVLHKPYSIIQLSQTLYEIFNA</sequence>
<dbReference type="Proteomes" id="UP000231632">
    <property type="component" value="Unassembled WGS sequence"/>
</dbReference>
<dbReference type="STRING" id="1921010.MMIC_P1680"/>
<dbReference type="PROSITE" id="PS50110">
    <property type="entry name" value="RESPONSE_REGULATORY"/>
    <property type="match status" value="1"/>
</dbReference>
<feature type="domain" description="Response regulatory" evidence="2">
    <location>
        <begin position="1"/>
        <end position="67"/>
    </location>
</feature>
<dbReference type="InterPro" id="IPR011006">
    <property type="entry name" value="CheY-like_superfamily"/>
</dbReference>
<dbReference type="AlphaFoldDB" id="A0A1L8CP86"/>
<organism evidence="3 4">
    <name type="scientific">Mariprofundus micogutta</name>
    <dbReference type="NCBI Taxonomy" id="1921010"/>
    <lineage>
        <taxon>Bacteria</taxon>
        <taxon>Pseudomonadati</taxon>
        <taxon>Pseudomonadota</taxon>
        <taxon>Candidatius Mariprofundia</taxon>
        <taxon>Mariprofundales</taxon>
        <taxon>Mariprofundaceae</taxon>
        <taxon>Mariprofundus</taxon>
    </lineage>
</organism>
<evidence type="ECO:0000259" key="2">
    <source>
        <dbReference type="PROSITE" id="PS50110"/>
    </source>
</evidence>
<feature type="modified residue" description="4-aspartylphosphate" evidence="1">
    <location>
        <position position="2"/>
    </location>
</feature>
<dbReference type="Gene3D" id="3.40.50.2300">
    <property type="match status" value="1"/>
</dbReference>
<accession>A0A1L8CP86</accession>
<comment type="caution">
    <text evidence="3">The sequence shown here is derived from an EMBL/GenBank/DDBJ whole genome shotgun (WGS) entry which is preliminary data.</text>
</comment>
<keyword evidence="1" id="KW-0597">Phosphoprotein</keyword>
<keyword evidence="4" id="KW-1185">Reference proteome</keyword>
<dbReference type="SUPFAM" id="SSF52172">
    <property type="entry name" value="CheY-like"/>
    <property type="match status" value="1"/>
</dbReference>
<dbReference type="InterPro" id="IPR001789">
    <property type="entry name" value="Sig_transdc_resp-reg_receiver"/>
</dbReference>
<name>A0A1L8CP86_9PROT</name>
<gene>
    <name evidence="3" type="ORF">MMIC_P1680</name>
</gene>
<proteinExistence type="predicted"/>
<reference evidence="3 4" key="1">
    <citation type="journal article" date="2017" name="Arch. Microbiol.">
        <title>Mariprofundus micogutta sp. nov., a novel iron-oxidizing zetaproteobacterium isolated from a deep-sea hydrothermal field at the Bayonnaise knoll of the Izu-Ogasawara arc, and a description of Mariprofundales ord. nov. and Zetaproteobacteria classis nov.</title>
        <authorList>
            <person name="Makita H."/>
            <person name="Tanaka E."/>
            <person name="Mitsunobu S."/>
            <person name="Miyazaki M."/>
            <person name="Nunoura T."/>
            <person name="Uematsu K."/>
            <person name="Takaki Y."/>
            <person name="Nishi S."/>
            <person name="Shimamura S."/>
            <person name="Takai K."/>
        </authorList>
    </citation>
    <scope>NUCLEOTIDE SEQUENCE [LARGE SCALE GENOMIC DNA]</scope>
    <source>
        <strain evidence="3 4">ET2</strain>
    </source>
</reference>
<protein>
    <submittedName>
        <fullName evidence="3">Chemotaxis protein CheY</fullName>
    </submittedName>
</protein>
<dbReference type="Pfam" id="PF00072">
    <property type="entry name" value="Response_reg"/>
    <property type="match status" value="1"/>
</dbReference>
<dbReference type="GO" id="GO:0000160">
    <property type="term" value="P:phosphorelay signal transduction system"/>
    <property type="evidence" value="ECO:0007669"/>
    <property type="project" value="InterPro"/>
</dbReference>
<evidence type="ECO:0000313" key="4">
    <source>
        <dbReference type="Proteomes" id="UP000231632"/>
    </source>
</evidence>
<evidence type="ECO:0000256" key="1">
    <source>
        <dbReference type="PROSITE-ProRule" id="PRU00169"/>
    </source>
</evidence>
<evidence type="ECO:0000313" key="3">
    <source>
        <dbReference type="EMBL" id="GAV20707.1"/>
    </source>
</evidence>